<reference evidence="5" key="1">
    <citation type="submission" date="2022-10" db="EMBL/GenBank/DDBJ databases">
        <title>Chitinophaga sp. nov., isolated from soil.</title>
        <authorList>
            <person name="Jeon C.O."/>
        </authorList>
    </citation>
    <scope>NUCLEOTIDE SEQUENCE</scope>
    <source>
        <strain evidence="5">R8</strain>
    </source>
</reference>
<proteinExistence type="predicted"/>
<organism evidence="5 6">
    <name type="scientific">Chitinophaga horti</name>
    <dbReference type="NCBI Taxonomy" id="2920382"/>
    <lineage>
        <taxon>Bacteria</taxon>
        <taxon>Pseudomonadati</taxon>
        <taxon>Bacteroidota</taxon>
        <taxon>Chitinophagia</taxon>
        <taxon>Chitinophagales</taxon>
        <taxon>Chitinophagaceae</taxon>
        <taxon>Chitinophaga</taxon>
    </lineage>
</organism>
<accession>A0ABY6IZC6</accession>
<sequence length="382" mass="43903">MRRKFLWSAALLFAGLTGKAQQADTLVPARKNSFFPLPAIGYAPEKGFEIGVAGLYSFYIDNKNPSPATRNSSIILIASVTTEKQWKLDLRTDFWTRDNAWHLKGNVRYHDFPFYFYGTGDSTHYDDRSLVGNRRLKGLFEAEKRFGRHFFVGPSLLFQHDRFDAREDKGIYPGMTLVDKDGGHVTYIGVTGVFDNRDNQNYTRQGSMVRVNGSYAPEFLSSYPIWKLELKANHFFTFLKNNTVGLNAYASSIQGGTLPFYQLQELGNDFIMRGYYAGRYRDQNYLAGQAEYRYFIDPKLKIRLWKFEMKPTFALVAFAGTGSVFANRDFDIDRFKPNFGGGIRYFYDKSSRLTIRLDYGIGEQRPGEKRQTGFYLSLGEAF</sequence>
<evidence type="ECO:0000313" key="6">
    <source>
        <dbReference type="Proteomes" id="UP001162741"/>
    </source>
</evidence>
<name>A0ABY6IZC6_9BACT</name>
<gene>
    <name evidence="5" type="ORF">MKQ68_22035</name>
</gene>
<feature type="domain" description="Bacterial surface antigen (D15)" evidence="4">
    <location>
        <begin position="187"/>
        <end position="382"/>
    </location>
</feature>
<evidence type="ECO:0000256" key="2">
    <source>
        <dbReference type="ARBA" id="ARBA00023136"/>
    </source>
</evidence>
<protein>
    <submittedName>
        <fullName evidence="5">BamA/TamA family outer membrane protein</fullName>
    </submittedName>
</protein>
<feature type="signal peptide" evidence="3">
    <location>
        <begin position="1"/>
        <end position="22"/>
    </location>
</feature>
<evidence type="ECO:0000313" key="5">
    <source>
        <dbReference type="EMBL" id="UYQ92763.1"/>
    </source>
</evidence>
<keyword evidence="3" id="KW-0732">Signal</keyword>
<dbReference type="Proteomes" id="UP001162741">
    <property type="component" value="Chromosome"/>
</dbReference>
<evidence type="ECO:0000256" key="3">
    <source>
        <dbReference type="SAM" id="SignalP"/>
    </source>
</evidence>
<dbReference type="InterPro" id="IPR000184">
    <property type="entry name" value="Bac_surfAg_D15"/>
</dbReference>
<dbReference type="RefSeq" id="WP_264280970.1">
    <property type="nucleotide sequence ID" value="NZ_CP107006.1"/>
</dbReference>
<comment type="subcellular location">
    <subcellularLocation>
        <location evidence="1">Membrane</location>
    </subcellularLocation>
</comment>
<dbReference type="EMBL" id="CP107006">
    <property type="protein sequence ID" value="UYQ92763.1"/>
    <property type="molecule type" value="Genomic_DNA"/>
</dbReference>
<keyword evidence="2" id="KW-0472">Membrane</keyword>
<evidence type="ECO:0000259" key="4">
    <source>
        <dbReference type="Pfam" id="PF01103"/>
    </source>
</evidence>
<evidence type="ECO:0000256" key="1">
    <source>
        <dbReference type="ARBA" id="ARBA00004370"/>
    </source>
</evidence>
<dbReference type="Gene3D" id="2.40.160.50">
    <property type="entry name" value="membrane protein fhac: a member of the omp85/tpsb transporter family"/>
    <property type="match status" value="1"/>
</dbReference>
<keyword evidence="6" id="KW-1185">Reference proteome</keyword>
<feature type="chain" id="PRO_5046211358" evidence="3">
    <location>
        <begin position="23"/>
        <end position="382"/>
    </location>
</feature>
<dbReference type="Pfam" id="PF01103">
    <property type="entry name" value="Omp85"/>
    <property type="match status" value="1"/>
</dbReference>